<reference evidence="2 3" key="1">
    <citation type="journal article" date="2019" name="Sci. Rep.">
        <title>A high-quality genome of Eragrostis curvula grass provides insights into Poaceae evolution and supports new strategies to enhance forage quality.</title>
        <authorList>
            <person name="Carballo J."/>
            <person name="Santos B.A.C.M."/>
            <person name="Zappacosta D."/>
            <person name="Garbus I."/>
            <person name="Selva J.P."/>
            <person name="Gallo C.A."/>
            <person name="Diaz A."/>
            <person name="Albertini E."/>
            <person name="Caccamo M."/>
            <person name="Echenique V."/>
        </authorList>
    </citation>
    <scope>NUCLEOTIDE SEQUENCE [LARGE SCALE GENOMIC DNA]</scope>
    <source>
        <strain evidence="3">cv. Victoria</strain>
        <tissue evidence="2">Leaf</tissue>
    </source>
</reference>
<evidence type="ECO:0000313" key="2">
    <source>
        <dbReference type="EMBL" id="TVT99044.1"/>
    </source>
</evidence>
<dbReference type="OrthoDB" id="673494at2759"/>
<keyword evidence="1" id="KW-0812">Transmembrane</keyword>
<comment type="caution">
    <text evidence="2">The sequence shown here is derived from an EMBL/GenBank/DDBJ whole genome shotgun (WGS) entry which is preliminary data.</text>
</comment>
<keyword evidence="3" id="KW-1185">Reference proteome</keyword>
<feature type="transmembrane region" description="Helical" evidence="1">
    <location>
        <begin position="26"/>
        <end position="46"/>
    </location>
</feature>
<dbReference type="EMBL" id="RWGY01000771">
    <property type="protein sequence ID" value="TVT99044.1"/>
    <property type="molecule type" value="Genomic_DNA"/>
</dbReference>
<keyword evidence="1" id="KW-1133">Transmembrane helix</keyword>
<dbReference type="PANTHER" id="PTHR33994:SF34">
    <property type="entry name" value="LATE EMBRYOGENESIS ABUNDANT PROTEIN LEA-2 SUBGROUP DOMAIN-CONTAINING PROTEIN"/>
    <property type="match status" value="1"/>
</dbReference>
<accession>A0A5J9SJ87</accession>
<proteinExistence type="predicted"/>
<dbReference type="PANTHER" id="PTHR33994">
    <property type="entry name" value="OS04G0515000 PROTEIN"/>
    <property type="match status" value="1"/>
</dbReference>
<evidence type="ECO:0000256" key="1">
    <source>
        <dbReference type="SAM" id="Phobius"/>
    </source>
</evidence>
<dbReference type="AlphaFoldDB" id="A0A5J9SJ87"/>
<name>A0A5J9SJ87_9POAL</name>
<feature type="non-terminal residue" evidence="2">
    <location>
        <position position="1"/>
    </location>
</feature>
<dbReference type="Gramene" id="TVT99044">
    <property type="protein sequence ID" value="TVT99044"/>
    <property type="gene ID" value="EJB05_55600"/>
</dbReference>
<protein>
    <submittedName>
        <fullName evidence="2">Uncharacterized protein</fullName>
    </submittedName>
</protein>
<organism evidence="2 3">
    <name type="scientific">Eragrostis curvula</name>
    <name type="common">weeping love grass</name>
    <dbReference type="NCBI Taxonomy" id="38414"/>
    <lineage>
        <taxon>Eukaryota</taxon>
        <taxon>Viridiplantae</taxon>
        <taxon>Streptophyta</taxon>
        <taxon>Embryophyta</taxon>
        <taxon>Tracheophyta</taxon>
        <taxon>Spermatophyta</taxon>
        <taxon>Magnoliopsida</taxon>
        <taxon>Liliopsida</taxon>
        <taxon>Poales</taxon>
        <taxon>Poaceae</taxon>
        <taxon>PACMAD clade</taxon>
        <taxon>Chloridoideae</taxon>
        <taxon>Eragrostideae</taxon>
        <taxon>Eragrostidinae</taxon>
        <taxon>Eragrostis</taxon>
    </lineage>
</organism>
<gene>
    <name evidence="2" type="ORF">EJB05_55600</name>
</gene>
<evidence type="ECO:0000313" key="3">
    <source>
        <dbReference type="Proteomes" id="UP000324897"/>
    </source>
</evidence>
<dbReference type="Proteomes" id="UP000324897">
    <property type="component" value="Unassembled WGS sequence"/>
</dbReference>
<keyword evidence="1" id="KW-0472">Membrane</keyword>
<sequence>MENTDMDSLPRSIAVRSRDPWEKGVLIVQLVLAVVCMLTVILLTMVSDFSFDTRDATEFSMELAGYEGLNATLGNTVSSAFSLKVHAKNRRVVQPWCYDGGEVVVSYSNVALAWGHVPRFCMKRGVPTELNVLAWARGVGLPEDLHRRLDSECYMGTAQVMVAMKLFYEEKGSSYPESDVPLLHLFKLMLRGAGRLTN</sequence>